<protein>
    <recommendedName>
        <fullName evidence="8">Fe-S hydro-lyase tartrate dehydratase alpha-type catalytic domain-containing protein</fullName>
    </recommendedName>
</protein>
<evidence type="ECO:0000256" key="7">
    <source>
        <dbReference type="SAM" id="Coils"/>
    </source>
</evidence>
<reference evidence="9" key="1">
    <citation type="submission" date="2020-06" db="EMBL/GenBank/DDBJ databases">
        <title>Unique genomic features of the anaerobic methanotrophic archaea.</title>
        <authorList>
            <person name="Chadwick G.L."/>
            <person name="Skennerton C.T."/>
            <person name="Laso-Perez R."/>
            <person name="Leu A.O."/>
            <person name="Speth D.R."/>
            <person name="Yu H."/>
            <person name="Morgan-Lang C."/>
            <person name="Hatzenpichler R."/>
            <person name="Goudeau D."/>
            <person name="Malmstrom R."/>
            <person name="Brazelton W.J."/>
            <person name="Woyke T."/>
            <person name="Hallam S.J."/>
            <person name="Tyson G.W."/>
            <person name="Wegener G."/>
            <person name="Boetius A."/>
            <person name="Orphan V."/>
        </authorList>
    </citation>
    <scope>NUCLEOTIDE SEQUENCE</scope>
</reference>
<keyword evidence="7" id="KW-0175">Coiled coil</keyword>
<dbReference type="NCBIfam" id="NF004885">
    <property type="entry name" value="PRK06246.1"/>
    <property type="match status" value="1"/>
</dbReference>
<dbReference type="EMBL" id="MT631462">
    <property type="protein sequence ID" value="QNO51176.1"/>
    <property type="molecule type" value="Genomic_DNA"/>
</dbReference>
<organism evidence="9">
    <name type="scientific">Candidatus Methanophagaceae archaeon ANME-1 ERB6</name>
    <dbReference type="NCBI Taxonomy" id="2759912"/>
    <lineage>
        <taxon>Archaea</taxon>
        <taxon>Methanobacteriati</taxon>
        <taxon>Methanobacteriota</taxon>
        <taxon>Stenosarchaea group</taxon>
        <taxon>Methanomicrobia</taxon>
        <taxon>Candidatus Methanophagales</taxon>
        <taxon>Candidatus Methanophagaceae</taxon>
    </lineage>
</organism>
<evidence type="ECO:0000259" key="8">
    <source>
        <dbReference type="Pfam" id="PF05681"/>
    </source>
</evidence>
<evidence type="ECO:0000256" key="5">
    <source>
        <dbReference type="ARBA" id="ARBA00023014"/>
    </source>
</evidence>
<evidence type="ECO:0000256" key="1">
    <source>
        <dbReference type="ARBA" id="ARBA00008876"/>
    </source>
</evidence>
<gene>
    <name evidence="9" type="ORF">NIPIMIJO_00016</name>
</gene>
<evidence type="ECO:0000256" key="2">
    <source>
        <dbReference type="ARBA" id="ARBA00022485"/>
    </source>
</evidence>
<comment type="similarity">
    <text evidence="1">Belongs to the class-I fumarase family.</text>
</comment>
<dbReference type="Pfam" id="PF05681">
    <property type="entry name" value="Fumerase"/>
    <property type="match status" value="1"/>
</dbReference>
<evidence type="ECO:0000256" key="6">
    <source>
        <dbReference type="ARBA" id="ARBA00023239"/>
    </source>
</evidence>
<dbReference type="GO" id="GO:0046872">
    <property type="term" value="F:metal ion binding"/>
    <property type="evidence" value="ECO:0007669"/>
    <property type="project" value="UniProtKB-KW"/>
</dbReference>
<evidence type="ECO:0000256" key="4">
    <source>
        <dbReference type="ARBA" id="ARBA00023004"/>
    </source>
</evidence>
<feature type="coiled-coil region" evidence="7">
    <location>
        <begin position="27"/>
        <end position="59"/>
    </location>
</feature>
<dbReference type="GO" id="GO:0016829">
    <property type="term" value="F:lyase activity"/>
    <property type="evidence" value="ECO:0007669"/>
    <property type="project" value="UniProtKB-KW"/>
</dbReference>
<dbReference type="InterPro" id="IPR004646">
    <property type="entry name" value="Fe-S_hydro-lyase_TtdA-typ_cat"/>
</dbReference>
<dbReference type="PANTHER" id="PTHR30389:SF17">
    <property type="entry name" value="L(+)-TARTRATE DEHYDRATASE SUBUNIT ALPHA-RELATED"/>
    <property type="match status" value="1"/>
</dbReference>
<evidence type="ECO:0000313" key="9">
    <source>
        <dbReference type="EMBL" id="QNO51176.1"/>
    </source>
</evidence>
<feature type="domain" description="Fe-S hydro-lyase tartrate dehydratase alpha-type catalytic" evidence="8">
    <location>
        <begin position="12"/>
        <end position="290"/>
    </location>
</feature>
<dbReference type="NCBIfam" id="TIGR00722">
    <property type="entry name" value="ttdA_fumA_fumB"/>
    <property type="match status" value="1"/>
</dbReference>
<proteinExistence type="inferred from homology"/>
<dbReference type="PANTHER" id="PTHR30389">
    <property type="entry name" value="FUMARATE HYDRATASE-RELATED"/>
    <property type="match status" value="1"/>
</dbReference>
<dbReference type="GO" id="GO:0051539">
    <property type="term" value="F:4 iron, 4 sulfur cluster binding"/>
    <property type="evidence" value="ECO:0007669"/>
    <property type="project" value="UniProtKB-KW"/>
</dbReference>
<accession>A0A7G9YT42</accession>
<keyword evidence="3" id="KW-0479">Metal-binding</keyword>
<keyword evidence="6" id="KW-0456">Lyase</keyword>
<keyword evidence="5" id="KW-0411">Iron-sulfur</keyword>
<name>A0A7G9YT42_9EURY</name>
<dbReference type="AlphaFoldDB" id="A0A7G9YT42"/>
<dbReference type="InterPro" id="IPR051208">
    <property type="entry name" value="Class-I_Fumarase/Tartrate_DH"/>
</dbReference>
<sequence>MITKKLIKDVTINILKRAETTLPEDVKQALSRAYEQETNEIARVQLKAMLENVKLAEELQRPLCQDTGLPLFYVTLGRGGWSGSGNINVNFDDIERGIREGVREATKTIPLRPNVVNPITREGGETNTGDGIPHINYKIADFNVNELELLVFPKGGGSENVGAFAMLTPKPEEETVEEIKKFVLDAVLNAAGKPCPPTVIGIGIGGSADMAMSLAKTALLRPIGVRNGDDRVARIESELLEAVNGTGIGPMGLGGKTTALDVHIETADTHITSLPVAINFQCWVARKASARIYSSGEVEYLW</sequence>
<keyword evidence="4" id="KW-0408">Iron</keyword>
<keyword evidence="2" id="KW-0004">4Fe-4S</keyword>
<evidence type="ECO:0000256" key="3">
    <source>
        <dbReference type="ARBA" id="ARBA00022723"/>
    </source>
</evidence>